<sequence length="330" mass="37045">MELSSIGERVFAVESITKKRVRKNIYTMELRSAQKPPEKPAPRFRLSLTRSMGAGLPHNGRRCRNGEGGVYQHPDRLLKRRSRPYVSKTPERTESPRQPTPTSERDSAEEDEEENEWEKEEEKKRRKMENEERHAIPHAQDMTEEHAPFTQEAVITENTKPEHCASSPDCRVAPLTSETGSSTAEQQLNTVEHQPITAASGGGVSQDTLATDELQKSSSEAGVLTARVQERASVITVRHLIDRFVQDEQRQTGETDSKEKRETDDDEATAECTTTLQLSAEIRSDERQTSERTRHRGKVVVTKVTVNSVTVTFKEATAAEGFFSSSGLQV</sequence>
<dbReference type="InterPro" id="IPR043000">
    <property type="entry name" value="CBX7"/>
</dbReference>
<feature type="compositionally biased region" description="Acidic residues" evidence="1">
    <location>
        <begin position="107"/>
        <end position="119"/>
    </location>
</feature>
<dbReference type="GO" id="GO:0035102">
    <property type="term" value="C:PRC1 complex"/>
    <property type="evidence" value="ECO:0007669"/>
    <property type="project" value="InterPro"/>
</dbReference>
<keyword evidence="3" id="KW-1185">Reference proteome</keyword>
<dbReference type="PANTHER" id="PTHR47277:SF1">
    <property type="entry name" value="CHROMOBOX PROTEIN HOMOLOG 7"/>
    <property type="match status" value="1"/>
</dbReference>
<feature type="compositionally biased region" description="Basic and acidic residues" evidence="1">
    <location>
        <begin position="120"/>
        <end position="147"/>
    </location>
</feature>
<gene>
    <name evidence="2" type="ORF">Baya_13940</name>
</gene>
<dbReference type="PANTHER" id="PTHR47277">
    <property type="entry name" value="CHROMOBOX PROTEIN HOMOLOG 7"/>
    <property type="match status" value="1"/>
</dbReference>
<feature type="region of interest" description="Disordered" evidence="1">
    <location>
        <begin position="247"/>
        <end position="270"/>
    </location>
</feature>
<dbReference type="GO" id="GO:0000122">
    <property type="term" value="P:negative regulation of transcription by RNA polymerase II"/>
    <property type="evidence" value="ECO:0007669"/>
    <property type="project" value="TreeGrafter"/>
</dbReference>
<feature type="compositionally biased region" description="Polar residues" evidence="1">
    <location>
        <begin position="176"/>
        <end position="192"/>
    </location>
</feature>
<evidence type="ECO:0000256" key="1">
    <source>
        <dbReference type="SAM" id="MobiDB-lite"/>
    </source>
</evidence>
<comment type="caution">
    <text evidence="2">The sequence shown here is derived from an EMBL/GenBank/DDBJ whole genome shotgun (WGS) entry which is preliminary data.</text>
</comment>
<reference evidence="2 3" key="1">
    <citation type="journal article" date="2019" name="Genome Biol. Evol.">
        <title>Whole-Genome Sequencing of the Giant Devil Catfish, Bagarius yarrelli.</title>
        <authorList>
            <person name="Jiang W."/>
            <person name="Lv Y."/>
            <person name="Cheng L."/>
            <person name="Yang K."/>
            <person name="Chao B."/>
            <person name="Wang X."/>
            <person name="Li Y."/>
            <person name="Pan X."/>
            <person name="You X."/>
            <person name="Zhang Y."/>
            <person name="Yang J."/>
            <person name="Li J."/>
            <person name="Zhang X."/>
            <person name="Liu S."/>
            <person name="Sun C."/>
            <person name="Yang J."/>
            <person name="Shi Q."/>
        </authorList>
    </citation>
    <scope>NUCLEOTIDE SEQUENCE [LARGE SCALE GENOMIC DNA]</scope>
    <source>
        <strain evidence="2">JWS20170419001</strain>
        <tissue evidence="2">Muscle</tissue>
    </source>
</reference>
<accession>A0A556V7D4</accession>
<dbReference type="OrthoDB" id="1918685at2759"/>
<dbReference type="Pfam" id="PF17218">
    <property type="entry name" value="CBX7_C"/>
    <property type="match status" value="1"/>
</dbReference>
<feature type="compositionally biased region" description="Basic and acidic residues" evidence="1">
    <location>
        <begin position="247"/>
        <end position="263"/>
    </location>
</feature>
<evidence type="ECO:0000313" key="3">
    <source>
        <dbReference type="Proteomes" id="UP000319801"/>
    </source>
</evidence>
<proteinExistence type="predicted"/>
<evidence type="ECO:0000313" key="2">
    <source>
        <dbReference type="EMBL" id="TSX99888.1"/>
    </source>
</evidence>
<dbReference type="InterPro" id="IPR033773">
    <property type="entry name" value="CBX7_C"/>
</dbReference>
<dbReference type="AlphaFoldDB" id="A0A556V7D4"/>
<dbReference type="EMBL" id="VCAZ01000144">
    <property type="protein sequence ID" value="TSX99888.1"/>
    <property type="molecule type" value="Genomic_DNA"/>
</dbReference>
<feature type="region of interest" description="Disordered" evidence="1">
    <location>
        <begin position="49"/>
        <end position="205"/>
    </location>
</feature>
<name>A0A556V7D4_BAGYA</name>
<dbReference type="Proteomes" id="UP000319801">
    <property type="component" value="Unassembled WGS sequence"/>
</dbReference>
<protein>
    <submittedName>
        <fullName evidence="2">Uncharacterized protein</fullName>
    </submittedName>
</protein>
<organism evidence="2 3">
    <name type="scientific">Bagarius yarrelli</name>
    <name type="common">Goonch</name>
    <name type="synonym">Bagrus yarrelli</name>
    <dbReference type="NCBI Taxonomy" id="175774"/>
    <lineage>
        <taxon>Eukaryota</taxon>
        <taxon>Metazoa</taxon>
        <taxon>Chordata</taxon>
        <taxon>Craniata</taxon>
        <taxon>Vertebrata</taxon>
        <taxon>Euteleostomi</taxon>
        <taxon>Actinopterygii</taxon>
        <taxon>Neopterygii</taxon>
        <taxon>Teleostei</taxon>
        <taxon>Ostariophysi</taxon>
        <taxon>Siluriformes</taxon>
        <taxon>Sisoridae</taxon>
        <taxon>Sisorinae</taxon>
        <taxon>Bagarius</taxon>
    </lineage>
</organism>